<dbReference type="InterPro" id="IPR010930">
    <property type="entry name" value="Flg_bb/hook_C_dom"/>
</dbReference>
<dbReference type="NCBIfam" id="TIGR03506">
    <property type="entry name" value="FlgEFG_subfam"/>
    <property type="match status" value="1"/>
</dbReference>
<dbReference type="GO" id="GO:0009425">
    <property type="term" value="C:bacterial-type flagellum basal body"/>
    <property type="evidence" value="ECO:0007669"/>
    <property type="project" value="UniProtKB-SubCell"/>
</dbReference>
<dbReference type="InterPro" id="IPR020013">
    <property type="entry name" value="Flagellar_FlgE/F/G"/>
</dbReference>
<reference evidence="6 7" key="1">
    <citation type="submission" date="2015-09" db="EMBL/GenBank/DDBJ databases">
        <title>Bacillus cereus food isolates.</title>
        <authorList>
            <person name="Boekhorst J."/>
        </authorList>
    </citation>
    <scope>NUCLEOTIDE SEQUENCE [LARGE SCALE GENOMIC DNA]</scope>
    <source>
        <strain evidence="6 7">B4088</strain>
    </source>
</reference>
<keyword evidence="6" id="KW-0282">Flagellum</keyword>
<feature type="domain" description="Flagellar basal body rod protein N-terminal" evidence="3">
    <location>
        <begin position="4"/>
        <end position="34"/>
    </location>
</feature>
<dbReference type="InterPro" id="IPR001444">
    <property type="entry name" value="Flag_bb_rod_N"/>
</dbReference>
<evidence type="ECO:0000259" key="3">
    <source>
        <dbReference type="Pfam" id="PF00460"/>
    </source>
</evidence>
<keyword evidence="2" id="KW-0975">Bacterial flagellum</keyword>
<proteinExistence type="inferred from homology"/>
<gene>
    <name evidence="6" type="ORF">B4088_0526</name>
</gene>
<dbReference type="SUPFAM" id="SSF117143">
    <property type="entry name" value="Flagellar hook protein flgE"/>
    <property type="match status" value="1"/>
</dbReference>
<dbReference type="PANTHER" id="PTHR30435:SF19">
    <property type="entry name" value="FLAGELLAR BASAL-BODY ROD PROTEIN FLGG"/>
    <property type="match status" value="1"/>
</dbReference>
<evidence type="ECO:0000259" key="4">
    <source>
        <dbReference type="Pfam" id="PF06429"/>
    </source>
</evidence>
<dbReference type="Proteomes" id="UP000076482">
    <property type="component" value="Unassembled WGS sequence"/>
</dbReference>
<dbReference type="InterPro" id="IPR037925">
    <property type="entry name" value="FlgE/F/G-like"/>
</dbReference>
<name>A0A162PHY6_BACCE</name>
<dbReference type="AlphaFoldDB" id="A0A162PHY6"/>
<evidence type="ECO:0000256" key="2">
    <source>
        <dbReference type="RuleBase" id="RU362116"/>
    </source>
</evidence>
<dbReference type="Pfam" id="PF00460">
    <property type="entry name" value="Flg_bb_rod"/>
    <property type="match status" value="1"/>
</dbReference>
<comment type="similarity">
    <text evidence="1 2">Belongs to the flagella basal body rod proteins family.</text>
</comment>
<sequence length="297" mass="32959">MSGIYVGAMGMISNGLKLDAISNNISNSLTTGYKRDEPTFKLFQNTQQVRFDENGRSAIGKYEDMVYADHIETNFQAGSFMQSKETTDLALMDEGNQSQVSFFTVMQNGEERLTRNGAFKIDSNGTLHTNTGATVLDTQNKPVVIPKGTKVSFTDDGRVQDASTGNVIANLKVVSVDKSDVGLLQKGENATFKVMNREDIMREFGSLDAVLGQFDQNPTIRSVFGSKERINEMRNGNFEITQPFGGKVKQYFLESSNVDYVKEMTELLNAQKSLQAAQKVLKTSDEILTKETEGFRQ</sequence>
<comment type="subcellular location">
    <subcellularLocation>
        <location evidence="2">Bacterial flagellum basal body</location>
    </subcellularLocation>
</comment>
<dbReference type="SUPFAM" id="SSF64518">
    <property type="entry name" value="Phase 1 flagellin"/>
    <property type="match status" value="1"/>
</dbReference>
<dbReference type="RefSeq" id="WP_063259748.1">
    <property type="nucleotide sequence ID" value="NZ_LJKE01000015.1"/>
</dbReference>
<dbReference type="PATRIC" id="fig|1396.535.peg.4278"/>
<dbReference type="GO" id="GO:0071978">
    <property type="term" value="P:bacterial-type flagellum-dependent swarming motility"/>
    <property type="evidence" value="ECO:0007669"/>
    <property type="project" value="TreeGrafter"/>
</dbReference>
<evidence type="ECO:0000259" key="5">
    <source>
        <dbReference type="Pfam" id="PF22692"/>
    </source>
</evidence>
<protein>
    <submittedName>
        <fullName evidence="6">Flagellar basal-body rod protein FlgG</fullName>
    </submittedName>
</protein>
<feature type="domain" description="Flagellar basal-body/hook protein C-terminal" evidence="4">
    <location>
        <begin position="250"/>
        <end position="288"/>
    </location>
</feature>
<organism evidence="6 7">
    <name type="scientific">Bacillus cereus</name>
    <dbReference type="NCBI Taxonomy" id="1396"/>
    <lineage>
        <taxon>Bacteria</taxon>
        <taxon>Bacillati</taxon>
        <taxon>Bacillota</taxon>
        <taxon>Bacilli</taxon>
        <taxon>Bacillales</taxon>
        <taxon>Bacillaceae</taxon>
        <taxon>Bacillus</taxon>
        <taxon>Bacillus cereus group</taxon>
    </lineage>
</organism>
<keyword evidence="6" id="KW-0969">Cilium</keyword>
<keyword evidence="6" id="KW-0966">Cell projection</keyword>
<evidence type="ECO:0000313" key="6">
    <source>
        <dbReference type="EMBL" id="KZD72065.1"/>
    </source>
</evidence>
<evidence type="ECO:0000256" key="1">
    <source>
        <dbReference type="ARBA" id="ARBA00009677"/>
    </source>
</evidence>
<dbReference type="EMBL" id="LJKE01000015">
    <property type="protein sequence ID" value="KZD72065.1"/>
    <property type="molecule type" value="Genomic_DNA"/>
</dbReference>
<dbReference type="Pfam" id="PF06429">
    <property type="entry name" value="Flg_bbr_C"/>
    <property type="match status" value="1"/>
</dbReference>
<feature type="domain" description="Flagellar hook protein FlgE/F/G-like D1" evidence="5">
    <location>
        <begin position="102"/>
        <end position="160"/>
    </location>
</feature>
<comment type="caution">
    <text evidence="6">The sequence shown here is derived from an EMBL/GenBank/DDBJ whole genome shotgun (WGS) entry which is preliminary data.</text>
</comment>
<dbReference type="PANTHER" id="PTHR30435">
    <property type="entry name" value="FLAGELLAR PROTEIN"/>
    <property type="match status" value="1"/>
</dbReference>
<accession>A0A162PHY6</accession>
<dbReference type="InterPro" id="IPR053967">
    <property type="entry name" value="LlgE_F_G-like_D1"/>
</dbReference>
<evidence type="ECO:0000313" key="7">
    <source>
        <dbReference type="Proteomes" id="UP000076482"/>
    </source>
</evidence>
<dbReference type="Pfam" id="PF22692">
    <property type="entry name" value="LlgE_F_G_D1"/>
    <property type="match status" value="1"/>
</dbReference>